<dbReference type="PANTHER" id="PTHR19863:SF11">
    <property type="entry name" value="WD REPEAT-CONTAINING PROTEIN 47-LIKE PROTEIN"/>
    <property type="match status" value="1"/>
</dbReference>
<proteinExistence type="predicted"/>
<evidence type="ECO:0000256" key="1">
    <source>
        <dbReference type="SAM" id="MobiDB-lite"/>
    </source>
</evidence>
<dbReference type="OrthoDB" id="187712at2759"/>
<dbReference type="AlphaFoldDB" id="A0A5N5SX35"/>
<name>A0A5N5SX35_9CRUS</name>
<sequence>MPSAHLSLKEEDVVKLAEEFLQNRSLHITQLCLERETGIINGCLSDDALFLRQLILDGQWEDVMEFVQPLEAIDAFDSKKFHYIVLKYKYFELLCIKAEAPNPNNEAAVQELVKVLEELEKFAPNKEAHNQLCLYLTLPRFHEHADFRDWNPSGARVQCWQQVYPLVEKFLPADHKKGLVGQGEGAGMARNDRLLQLIIKGLLYESCVDFCQNQATGEENTPDSSLKFPSLLASTSFSDSDLSLLSWLQSIPSDTFSCPFEQKTLNVDIERLEKPSLEASWTEHLLVTPIKPKTFPHSAMPYNRLRATDIMSRSLNPNLDGLPFGLGSNRNSMIISSGDVNMMLFDTENVFTSSSYGELPTISEKSSPPKNPPVRNRSHSPEKRQSTDSLNKPALVEKSEKEIKEEKPGGSPPSLPPKTNTQTPTHNQTPNHQPPPSSNQHTPNHQYSHTTVSIGSVNKHPSNVSSPPLQPKMHINQHVPAQINQVHTALPSHQQPQHHLNNNFPKGSDESSELFNIYQRRQLQQQMDQHQPMIGHHQSRIYEHYNNNHMVNPGIMRYPTDPPER</sequence>
<organism evidence="3 4">
    <name type="scientific">Armadillidium nasatum</name>
    <dbReference type="NCBI Taxonomy" id="96803"/>
    <lineage>
        <taxon>Eukaryota</taxon>
        <taxon>Metazoa</taxon>
        <taxon>Ecdysozoa</taxon>
        <taxon>Arthropoda</taxon>
        <taxon>Crustacea</taxon>
        <taxon>Multicrustacea</taxon>
        <taxon>Malacostraca</taxon>
        <taxon>Eumalacostraca</taxon>
        <taxon>Peracarida</taxon>
        <taxon>Isopoda</taxon>
        <taxon>Oniscidea</taxon>
        <taxon>Crinocheta</taxon>
        <taxon>Armadillidiidae</taxon>
        <taxon>Armadillidium</taxon>
    </lineage>
</organism>
<gene>
    <name evidence="3" type="primary">Wdr47</name>
    <name evidence="3" type="ORF">Anas_03314</name>
</gene>
<keyword evidence="4" id="KW-1185">Reference proteome</keyword>
<reference evidence="3 4" key="1">
    <citation type="journal article" date="2019" name="PLoS Biol.">
        <title>Sex chromosomes control vertical transmission of feminizing Wolbachia symbionts in an isopod.</title>
        <authorList>
            <person name="Becking T."/>
            <person name="Chebbi M.A."/>
            <person name="Giraud I."/>
            <person name="Moumen B."/>
            <person name="Laverre T."/>
            <person name="Caubet Y."/>
            <person name="Peccoud J."/>
            <person name="Gilbert C."/>
            <person name="Cordaux R."/>
        </authorList>
    </citation>
    <scope>NUCLEOTIDE SEQUENCE [LARGE SCALE GENOMIC DNA]</scope>
    <source>
        <strain evidence="3">ANa2</strain>
        <tissue evidence="3">Whole body excluding digestive tract and cuticle</tissue>
    </source>
</reference>
<feature type="domain" description="CTLH" evidence="2">
    <location>
        <begin position="46"/>
        <end position="101"/>
    </location>
</feature>
<dbReference type="PANTHER" id="PTHR19863">
    <property type="entry name" value="NEMITIN (NEURONAL ENRICHED MAP INTERACTING PROTEIN) HOMOLOG"/>
    <property type="match status" value="1"/>
</dbReference>
<protein>
    <submittedName>
        <fullName evidence="3">WD repeat-containing protein 47</fullName>
    </submittedName>
</protein>
<dbReference type="EMBL" id="SEYY01019165">
    <property type="protein sequence ID" value="KAB7498557.1"/>
    <property type="molecule type" value="Genomic_DNA"/>
</dbReference>
<comment type="caution">
    <text evidence="3">The sequence shown here is derived from an EMBL/GenBank/DDBJ whole genome shotgun (WGS) entry which is preliminary data.</text>
</comment>
<evidence type="ECO:0000313" key="4">
    <source>
        <dbReference type="Proteomes" id="UP000326759"/>
    </source>
</evidence>
<dbReference type="Pfam" id="PF25602">
    <property type="entry name" value="WDR47_COR"/>
    <property type="match status" value="1"/>
</dbReference>
<dbReference type="InterPro" id="IPR040067">
    <property type="entry name" value="WDR47"/>
</dbReference>
<dbReference type="PROSITE" id="PS50897">
    <property type="entry name" value="CTLH"/>
    <property type="match status" value="1"/>
</dbReference>
<dbReference type="InterPro" id="IPR057749">
    <property type="entry name" value="WDR47_COR"/>
</dbReference>
<feature type="compositionally biased region" description="Low complexity" evidence="1">
    <location>
        <begin position="417"/>
        <end position="431"/>
    </location>
</feature>
<dbReference type="SMART" id="SM00668">
    <property type="entry name" value="CTLH"/>
    <property type="match status" value="1"/>
</dbReference>
<feature type="compositionally biased region" description="Basic and acidic residues" evidence="1">
    <location>
        <begin position="395"/>
        <end position="408"/>
    </location>
</feature>
<dbReference type="InterPro" id="IPR006595">
    <property type="entry name" value="CTLH_C"/>
</dbReference>
<accession>A0A5N5SX35</accession>
<evidence type="ECO:0000313" key="3">
    <source>
        <dbReference type="EMBL" id="KAB7498557.1"/>
    </source>
</evidence>
<feature type="region of interest" description="Disordered" evidence="1">
    <location>
        <begin position="357"/>
        <end position="448"/>
    </location>
</feature>
<evidence type="ECO:0000259" key="2">
    <source>
        <dbReference type="PROSITE" id="PS50897"/>
    </source>
</evidence>
<dbReference type="Proteomes" id="UP000326759">
    <property type="component" value="Unassembled WGS sequence"/>
</dbReference>